<comment type="caution">
    <text evidence="2">The sequence shown here is derived from an EMBL/GenBank/DDBJ whole genome shotgun (WGS) entry which is preliminary data.</text>
</comment>
<dbReference type="AlphaFoldDB" id="A0A1C7MKU2"/>
<evidence type="ECO:0000259" key="1">
    <source>
        <dbReference type="Pfam" id="PF20906"/>
    </source>
</evidence>
<accession>A0A1C7MKU2</accession>
<reference evidence="2 3" key="1">
    <citation type="submission" date="2016-03" db="EMBL/GenBank/DDBJ databases">
        <title>Whole genome sequencing of Grifola frondosa 9006-11.</title>
        <authorList>
            <person name="Min B."/>
            <person name="Park H."/>
            <person name="Kim J.-G."/>
            <person name="Cho H."/>
            <person name="Oh Y.-L."/>
            <person name="Kong W.-S."/>
            <person name="Choi I.-G."/>
        </authorList>
    </citation>
    <scope>NUCLEOTIDE SEQUENCE [LARGE SCALE GENOMIC DNA]</scope>
    <source>
        <strain evidence="2 3">9006-11</strain>
    </source>
</reference>
<gene>
    <name evidence="2" type="ORF">A0H81_02376</name>
</gene>
<protein>
    <recommendedName>
        <fullName evidence="1">S-Me-THD-like C-terminal domain-containing protein</fullName>
    </recommendedName>
</protein>
<feature type="domain" description="S-Me-THD-like C-terminal" evidence="1">
    <location>
        <begin position="16"/>
        <end position="55"/>
    </location>
</feature>
<organism evidence="2 3">
    <name type="scientific">Grifola frondosa</name>
    <name type="common">Maitake</name>
    <name type="synonym">Polyporus frondosus</name>
    <dbReference type="NCBI Taxonomy" id="5627"/>
    <lineage>
        <taxon>Eukaryota</taxon>
        <taxon>Fungi</taxon>
        <taxon>Dikarya</taxon>
        <taxon>Basidiomycota</taxon>
        <taxon>Agaricomycotina</taxon>
        <taxon>Agaricomycetes</taxon>
        <taxon>Polyporales</taxon>
        <taxon>Grifolaceae</taxon>
        <taxon>Grifola</taxon>
    </lineage>
</organism>
<dbReference type="InterPro" id="IPR048350">
    <property type="entry name" value="S-Me-THD-like_C"/>
</dbReference>
<keyword evidence="3" id="KW-1185">Reference proteome</keyword>
<dbReference type="Proteomes" id="UP000092993">
    <property type="component" value="Unassembled WGS sequence"/>
</dbReference>
<dbReference type="EMBL" id="LUGG01000002">
    <property type="protein sequence ID" value="OBZ77482.1"/>
    <property type="molecule type" value="Genomic_DNA"/>
</dbReference>
<proteinExistence type="predicted"/>
<dbReference type="Pfam" id="PF20906">
    <property type="entry name" value="S-Me-THD_C"/>
    <property type="match status" value="1"/>
</dbReference>
<name>A0A1C7MKU2_GRIFR</name>
<dbReference type="SUPFAM" id="SSF160991">
    <property type="entry name" value="CV3147-like"/>
    <property type="match status" value="1"/>
</dbReference>
<dbReference type="STRING" id="5627.A0A1C7MKU2"/>
<evidence type="ECO:0000313" key="2">
    <source>
        <dbReference type="EMBL" id="OBZ77482.1"/>
    </source>
</evidence>
<evidence type="ECO:0000313" key="3">
    <source>
        <dbReference type="Proteomes" id="UP000092993"/>
    </source>
</evidence>
<sequence length="80" mass="8989">MEMVQYSAQDTVPKRNLYAYVESPDGSRKILVTVPDLITVLDSQNGAPLGTPDYRIWIGHIPFTPIAHYKQPISVIVEYA</sequence>
<dbReference type="OrthoDB" id="5404895at2759"/>